<evidence type="ECO:0000259" key="6">
    <source>
        <dbReference type="Pfam" id="PF04234"/>
    </source>
</evidence>
<keyword evidence="5" id="KW-0472">Membrane</keyword>
<dbReference type="InterPro" id="IPR007348">
    <property type="entry name" value="CopC_dom"/>
</dbReference>
<keyword evidence="5" id="KW-1133">Transmembrane helix</keyword>
<accession>A0A543I4A8</accession>
<dbReference type="InterPro" id="IPR032694">
    <property type="entry name" value="CopC/D"/>
</dbReference>
<dbReference type="GO" id="GO:0006825">
    <property type="term" value="P:copper ion transport"/>
    <property type="evidence" value="ECO:0007669"/>
    <property type="project" value="InterPro"/>
</dbReference>
<dbReference type="GO" id="GO:0030313">
    <property type="term" value="C:cell envelope"/>
    <property type="evidence" value="ECO:0007669"/>
    <property type="project" value="UniProtKB-SubCell"/>
</dbReference>
<dbReference type="Pfam" id="PF04234">
    <property type="entry name" value="CopC"/>
    <property type="match status" value="1"/>
</dbReference>
<feature type="transmembrane region" description="Helical" evidence="5">
    <location>
        <begin position="170"/>
        <end position="191"/>
    </location>
</feature>
<keyword evidence="3" id="KW-0732">Signal</keyword>
<dbReference type="PANTHER" id="PTHR34820:SF4">
    <property type="entry name" value="INNER MEMBRANE PROTEIN YEBZ"/>
    <property type="match status" value="1"/>
</dbReference>
<keyword evidence="5" id="KW-0812">Transmembrane</keyword>
<keyword evidence="2" id="KW-0479">Metal-binding</keyword>
<dbReference type="GO" id="GO:0046688">
    <property type="term" value="P:response to copper ion"/>
    <property type="evidence" value="ECO:0007669"/>
    <property type="project" value="InterPro"/>
</dbReference>
<gene>
    <name evidence="7" type="ORF">FB466_0104</name>
</gene>
<comment type="caution">
    <text evidence="7">The sequence shown here is derived from an EMBL/GenBank/DDBJ whole genome shotgun (WGS) entry which is preliminary data.</text>
</comment>
<evidence type="ECO:0000256" key="3">
    <source>
        <dbReference type="ARBA" id="ARBA00022729"/>
    </source>
</evidence>
<dbReference type="PANTHER" id="PTHR34820">
    <property type="entry name" value="INNER MEMBRANE PROTEIN YEBZ"/>
    <property type="match status" value="1"/>
</dbReference>
<reference evidence="7 8" key="1">
    <citation type="submission" date="2019-06" db="EMBL/GenBank/DDBJ databases">
        <title>Sequencing the genomes of 1000 actinobacteria strains.</title>
        <authorList>
            <person name="Klenk H.-P."/>
        </authorList>
    </citation>
    <scope>NUCLEOTIDE SEQUENCE [LARGE SCALE GENOMIC DNA]</scope>
    <source>
        <strain evidence="7 8">DSM 18031</strain>
    </source>
</reference>
<organism evidence="7 8">
    <name type="scientific">Klugiella xanthotipulae</name>
    <dbReference type="NCBI Taxonomy" id="244735"/>
    <lineage>
        <taxon>Bacteria</taxon>
        <taxon>Bacillati</taxon>
        <taxon>Actinomycetota</taxon>
        <taxon>Actinomycetes</taxon>
        <taxon>Micrococcales</taxon>
        <taxon>Microbacteriaceae</taxon>
        <taxon>Klugiella</taxon>
    </lineage>
</organism>
<dbReference type="GO" id="GO:0005507">
    <property type="term" value="F:copper ion binding"/>
    <property type="evidence" value="ECO:0007669"/>
    <property type="project" value="InterPro"/>
</dbReference>
<keyword evidence="8" id="KW-1185">Reference proteome</keyword>
<comment type="subcellular location">
    <subcellularLocation>
        <location evidence="1">Cell envelope</location>
    </subcellularLocation>
</comment>
<dbReference type="InterPro" id="IPR014756">
    <property type="entry name" value="Ig_E-set"/>
</dbReference>
<dbReference type="RefSeq" id="WP_170205959.1">
    <property type="nucleotide sequence ID" value="NZ_BAAAYS010000013.1"/>
</dbReference>
<dbReference type="SUPFAM" id="SSF81296">
    <property type="entry name" value="E set domains"/>
    <property type="match status" value="1"/>
</dbReference>
<dbReference type="AlphaFoldDB" id="A0A543I4A8"/>
<feature type="domain" description="CopC" evidence="6">
    <location>
        <begin position="44"/>
        <end position="137"/>
    </location>
</feature>
<name>A0A543I4A8_9MICO</name>
<protein>
    <recommendedName>
        <fullName evidence="6">CopC domain-containing protein</fullName>
    </recommendedName>
</protein>
<dbReference type="Gene3D" id="2.60.40.1220">
    <property type="match status" value="1"/>
</dbReference>
<proteinExistence type="predicted"/>
<evidence type="ECO:0000313" key="8">
    <source>
        <dbReference type="Proteomes" id="UP000318331"/>
    </source>
</evidence>
<dbReference type="GO" id="GO:0005886">
    <property type="term" value="C:plasma membrane"/>
    <property type="evidence" value="ECO:0007669"/>
    <property type="project" value="TreeGrafter"/>
</dbReference>
<sequence>MRFLPREGQGEQRRHRLTRILATTAIALGVMIASQLAPSAASAHDQLISADPADGSELEAMPDSVTLTFSDTLLDIGTVVRVVDATDTAVTRGDLTLSGASVTQPLNTDAPDGTYTVVWRVVSGDGHPITGTFTFVVGEPSAVVAPTTATTAPAEATSGSTETARSIPSAIRTILVVVVGAGVGLGLYVLVIRLRTRRTPK</sequence>
<keyword evidence="4" id="KW-0186">Copper</keyword>
<dbReference type="Proteomes" id="UP000318331">
    <property type="component" value="Unassembled WGS sequence"/>
</dbReference>
<evidence type="ECO:0000256" key="4">
    <source>
        <dbReference type="ARBA" id="ARBA00023008"/>
    </source>
</evidence>
<evidence type="ECO:0000256" key="1">
    <source>
        <dbReference type="ARBA" id="ARBA00004196"/>
    </source>
</evidence>
<evidence type="ECO:0000313" key="7">
    <source>
        <dbReference type="EMBL" id="TQM65310.1"/>
    </source>
</evidence>
<dbReference type="InterPro" id="IPR014755">
    <property type="entry name" value="Cu-Rt/internalin_Ig-like"/>
</dbReference>
<evidence type="ECO:0000256" key="5">
    <source>
        <dbReference type="SAM" id="Phobius"/>
    </source>
</evidence>
<dbReference type="EMBL" id="VFPN01000001">
    <property type="protein sequence ID" value="TQM65310.1"/>
    <property type="molecule type" value="Genomic_DNA"/>
</dbReference>
<evidence type="ECO:0000256" key="2">
    <source>
        <dbReference type="ARBA" id="ARBA00022723"/>
    </source>
</evidence>
<dbReference type="GO" id="GO:0042597">
    <property type="term" value="C:periplasmic space"/>
    <property type="evidence" value="ECO:0007669"/>
    <property type="project" value="InterPro"/>
</dbReference>